<gene>
    <name evidence="3" type="ordered locus">Galf_0921</name>
</gene>
<dbReference type="RefSeq" id="WP_013292893.1">
    <property type="nucleotide sequence ID" value="NC_014394.1"/>
</dbReference>
<accession>D9SEH7</accession>
<dbReference type="Proteomes" id="UP000001235">
    <property type="component" value="Chromosome"/>
</dbReference>
<dbReference type="AlphaFoldDB" id="D9SEH7"/>
<proteinExistence type="predicted"/>
<dbReference type="InterPro" id="IPR004014">
    <property type="entry name" value="ATPase_P-typ_cation-transptr_N"/>
</dbReference>
<organism evidence="3 4">
    <name type="scientific">Gallionella capsiferriformans (strain ES-2)</name>
    <name type="common">Gallionella ferruginea capsiferriformans (strain ES-2)</name>
    <dbReference type="NCBI Taxonomy" id="395494"/>
    <lineage>
        <taxon>Bacteria</taxon>
        <taxon>Pseudomonadati</taxon>
        <taxon>Pseudomonadota</taxon>
        <taxon>Betaproteobacteria</taxon>
        <taxon>Nitrosomonadales</taxon>
        <taxon>Gallionellaceae</taxon>
        <taxon>Gallionella</taxon>
    </lineage>
</organism>
<dbReference type="InterPro" id="IPR023298">
    <property type="entry name" value="ATPase_P-typ_TM_dom_sf"/>
</dbReference>
<protein>
    <submittedName>
        <fullName evidence="3">Cation transporting ATPase domain protein</fullName>
    </submittedName>
</protein>
<dbReference type="STRING" id="395494.Galf_0921"/>
<dbReference type="HOGENOM" id="CLU_3136043_0_0_4"/>
<evidence type="ECO:0000259" key="2">
    <source>
        <dbReference type="Pfam" id="PF00690"/>
    </source>
</evidence>
<dbReference type="Pfam" id="PF00690">
    <property type="entry name" value="Cation_ATPase_N"/>
    <property type="match status" value="1"/>
</dbReference>
<feature type="domain" description="Cation-transporting P-type ATPase N-terminal" evidence="2">
    <location>
        <begin position="10"/>
        <end position="39"/>
    </location>
</feature>
<name>D9SEH7_GALCS</name>
<keyword evidence="4" id="KW-1185">Reference proteome</keyword>
<feature type="region of interest" description="Disordered" evidence="1">
    <location>
        <begin position="1"/>
        <end position="22"/>
    </location>
</feature>
<evidence type="ECO:0000313" key="4">
    <source>
        <dbReference type="Proteomes" id="UP000001235"/>
    </source>
</evidence>
<dbReference type="SUPFAM" id="SSF81665">
    <property type="entry name" value="Calcium ATPase, transmembrane domain M"/>
    <property type="match status" value="1"/>
</dbReference>
<evidence type="ECO:0000313" key="3">
    <source>
        <dbReference type="EMBL" id="ADL54953.1"/>
    </source>
</evidence>
<dbReference type="EMBL" id="CP002159">
    <property type="protein sequence ID" value="ADL54953.1"/>
    <property type="molecule type" value="Genomic_DNA"/>
</dbReference>
<evidence type="ECO:0000256" key="1">
    <source>
        <dbReference type="SAM" id="MobiDB-lite"/>
    </source>
</evidence>
<sequence>MTDNDIVHGNTARGLSTAEAAQRLQQQGANEVVEEAFHPLAVFWSPVLG</sequence>
<reference evidence="3 4" key="1">
    <citation type="submission" date="2010-08" db="EMBL/GenBank/DDBJ databases">
        <title>Complete sequence of Gallionella capsiferriformans ES-2.</title>
        <authorList>
            <consortium name="US DOE Joint Genome Institute"/>
            <person name="Lucas S."/>
            <person name="Copeland A."/>
            <person name="Lapidus A."/>
            <person name="Cheng J.-F."/>
            <person name="Bruce D."/>
            <person name="Goodwin L."/>
            <person name="Pitluck S."/>
            <person name="Chertkov O."/>
            <person name="Davenport K.W."/>
            <person name="Detter J.C."/>
            <person name="Han C."/>
            <person name="Tapia R."/>
            <person name="Land M."/>
            <person name="Hauser L."/>
            <person name="Chang Y.-J."/>
            <person name="Jeffries C."/>
            <person name="Kyrpides N."/>
            <person name="Ivanova N."/>
            <person name="Mikhailova N."/>
            <person name="Shelobolina E.S."/>
            <person name="Picardal F."/>
            <person name="Roden E."/>
            <person name="Emerson D."/>
            <person name="Woyke T."/>
        </authorList>
    </citation>
    <scope>NUCLEOTIDE SEQUENCE [LARGE SCALE GENOMIC DNA]</scope>
    <source>
        <strain evidence="3 4">ES-2</strain>
    </source>
</reference>
<dbReference type="KEGG" id="gca:Galf_0921"/>